<accession>A0A4R5W2R6</accession>
<evidence type="ECO:0000256" key="1">
    <source>
        <dbReference type="ARBA" id="ARBA00022729"/>
    </source>
</evidence>
<sequence length="294" mass="31879">MNKINVFVMVMLSLVAQATLAAISVKDDEGAEVTLKQPAQRIISMAPHATELLFAAGGGSRIVGAVSYSDYPEAAKKIPNIGDNRDVDVERIIALKPDLIVVWRHGSSDKQVAQLRKLGIPLFYSEPAQLQDIPASVVKLGKLMGTEREANPVAADLQKTLKALTDKYAGRAPVTVFYQVWDKPLYTLSGEHIVSEAIRVCGGVNIFADMKVTAPTVSIEAVIARNPEAIIGTSEKNPSDGGVAIWKRYPAMLAVKRNNLFLVDGNLINRSGPRMIAGTAELCEKLDIARIHRK</sequence>
<evidence type="ECO:0000313" key="5">
    <source>
        <dbReference type="Proteomes" id="UP000294829"/>
    </source>
</evidence>
<evidence type="ECO:0000313" key="4">
    <source>
        <dbReference type="EMBL" id="TDK65568.1"/>
    </source>
</evidence>
<dbReference type="GO" id="GO:0071281">
    <property type="term" value="P:cellular response to iron ion"/>
    <property type="evidence" value="ECO:0007669"/>
    <property type="project" value="TreeGrafter"/>
</dbReference>
<dbReference type="CDD" id="cd01144">
    <property type="entry name" value="BtuF"/>
    <property type="match status" value="1"/>
</dbReference>
<dbReference type="NCBIfam" id="NF038402">
    <property type="entry name" value="TroA_like"/>
    <property type="match status" value="1"/>
</dbReference>
<dbReference type="Gene3D" id="3.40.50.1980">
    <property type="entry name" value="Nitrogenase molybdenum iron protein domain"/>
    <property type="match status" value="2"/>
</dbReference>
<dbReference type="InterPro" id="IPR054828">
    <property type="entry name" value="Vit_B12_bind_prot"/>
</dbReference>
<gene>
    <name evidence="4" type="ORF">E2I14_11490</name>
</gene>
<evidence type="ECO:0000256" key="2">
    <source>
        <dbReference type="SAM" id="SignalP"/>
    </source>
</evidence>
<keyword evidence="1 2" id="KW-0732">Signal</keyword>
<dbReference type="OrthoDB" id="6495095at2"/>
<protein>
    <submittedName>
        <fullName evidence="4">Cobalamin-binding protein</fullName>
    </submittedName>
</protein>
<organism evidence="4 5">
    <name type="scientific">Sapientia aquatica</name>
    <dbReference type="NCBI Taxonomy" id="1549640"/>
    <lineage>
        <taxon>Bacteria</taxon>
        <taxon>Pseudomonadati</taxon>
        <taxon>Pseudomonadota</taxon>
        <taxon>Betaproteobacteria</taxon>
        <taxon>Burkholderiales</taxon>
        <taxon>Oxalobacteraceae</taxon>
        <taxon>Sapientia</taxon>
    </lineage>
</organism>
<dbReference type="InterPro" id="IPR002491">
    <property type="entry name" value="ABC_transptr_periplasmic_BD"/>
</dbReference>
<dbReference type="EMBL" id="SMYL01000005">
    <property type="protein sequence ID" value="TDK65568.1"/>
    <property type="molecule type" value="Genomic_DNA"/>
</dbReference>
<dbReference type="RefSeq" id="WP_133328599.1">
    <property type="nucleotide sequence ID" value="NZ_SMYL01000005.1"/>
</dbReference>
<feature type="chain" id="PRO_5020817132" evidence="2">
    <location>
        <begin position="22"/>
        <end position="294"/>
    </location>
</feature>
<dbReference type="Proteomes" id="UP000294829">
    <property type="component" value="Unassembled WGS sequence"/>
</dbReference>
<keyword evidence="5" id="KW-1185">Reference proteome</keyword>
<dbReference type="PANTHER" id="PTHR30535:SF34">
    <property type="entry name" value="MOLYBDATE-BINDING PROTEIN MOLA"/>
    <property type="match status" value="1"/>
</dbReference>
<dbReference type="InterPro" id="IPR050902">
    <property type="entry name" value="ABC_Transporter_SBP"/>
</dbReference>
<comment type="caution">
    <text evidence="4">The sequence shown here is derived from an EMBL/GenBank/DDBJ whole genome shotgun (WGS) entry which is preliminary data.</text>
</comment>
<dbReference type="PROSITE" id="PS50983">
    <property type="entry name" value="FE_B12_PBP"/>
    <property type="match status" value="1"/>
</dbReference>
<feature type="domain" description="Fe/B12 periplasmic-binding" evidence="3">
    <location>
        <begin position="41"/>
        <end position="290"/>
    </location>
</feature>
<dbReference type="SUPFAM" id="SSF53807">
    <property type="entry name" value="Helical backbone' metal receptor"/>
    <property type="match status" value="1"/>
</dbReference>
<dbReference type="PANTHER" id="PTHR30535">
    <property type="entry name" value="VITAMIN B12-BINDING PROTEIN"/>
    <property type="match status" value="1"/>
</dbReference>
<feature type="signal peptide" evidence="2">
    <location>
        <begin position="1"/>
        <end position="21"/>
    </location>
</feature>
<dbReference type="AlphaFoldDB" id="A0A4R5W2R6"/>
<evidence type="ECO:0000259" key="3">
    <source>
        <dbReference type="PROSITE" id="PS50983"/>
    </source>
</evidence>
<proteinExistence type="predicted"/>
<name>A0A4R5W2R6_9BURK</name>
<reference evidence="4 5" key="1">
    <citation type="submission" date="2019-03" db="EMBL/GenBank/DDBJ databases">
        <title>Sapientia aquatica gen. nov., sp. nov., isolated from a crater lake.</title>
        <authorList>
            <person name="Felfoldi T."/>
            <person name="Szabo A."/>
            <person name="Toth E."/>
            <person name="Schumann P."/>
            <person name="Keki Z."/>
            <person name="Marialigeti K."/>
            <person name="Mathe I."/>
        </authorList>
    </citation>
    <scope>NUCLEOTIDE SEQUENCE [LARGE SCALE GENOMIC DNA]</scope>
    <source>
        <strain evidence="4 5">SA-152</strain>
    </source>
</reference>
<dbReference type="Pfam" id="PF01497">
    <property type="entry name" value="Peripla_BP_2"/>
    <property type="match status" value="1"/>
</dbReference>